<proteinExistence type="predicted"/>
<dbReference type="SUPFAM" id="SSF50630">
    <property type="entry name" value="Acid proteases"/>
    <property type="match status" value="1"/>
</dbReference>
<dbReference type="EMBL" id="KM659092">
    <property type="protein sequence ID" value="AJW30022.1"/>
    <property type="molecule type" value="Genomic_DNA"/>
</dbReference>
<dbReference type="AlphaFoldDB" id="A0A0D5A0F8"/>
<dbReference type="NCBIfam" id="TIGR02281">
    <property type="entry name" value="clan_AA_DTGA"/>
    <property type="match status" value="1"/>
</dbReference>
<dbReference type="Pfam" id="PF13650">
    <property type="entry name" value="Asp_protease_2"/>
    <property type="match status" value="1"/>
</dbReference>
<dbReference type="Pfam" id="PF13432">
    <property type="entry name" value="TPR_16"/>
    <property type="match status" value="1"/>
</dbReference>
<name>A0A0D5A0F8_9HYPH</name>
<gene>
    <name evidence="2" type="ORF">pLM19O2_p77</name>
</gene>
<dbReference type="InterPro" id="IPR011990">
    <property type="entry name" value="TPR-like_helical_dom_sf"/>
</dbReference>
<feature type="repeat" description="TPR" evidence="1">
    <location>
        <begin position="141"/>
        <end position="174"/>
    </location>
</feature>
<dbReference type="Gene3D" id="1.25.40.10">
    <property type="entry name" value="Tetratricopeptide repeat domain"/>
    <property type="match status" value="1"/>
</dbReference>
<evidence type="ECO:0000313" key="2">
    <source>
        <dbReference type="EMBL" id="AJW30022.1"/>
    </source>
</evidence>
<accession>A0A0D5A0F8</accession>
<organism evidence="2">
    <name type="scientific">Ochrobactrum sp. LM19</name>
    <dbReference type="NCBI Taxonomy" id="1449781"/>
    <lineage>
        <taxon>Bacteria</taxon>
        <taxon>Pseudomonadati</taxon>
        <taxon>Pseudomonadota</taxon>
        <taxon>Alphaproteobacteria</taxon>
        <taxon>Hyphomicrobiales</taxon>
        <taxon>Brucellaceae</taxon>
        <taxon>Brucella/Ochrobactrum group</taxon>
        <taxon>Ochrobactrum</taxon>
    </lineage>
</organism>
<dbReference type="CDD" id="cd05483">
    <property type="entry name" value="retropepsin_like_bacteria"/>
    <property type="match status" value="1"/>
</dbReference>
<dbReference type="InterPro" id="IPR034122">
    <property type="entry name" value="Retropepsin-like_bacterial"/>
</dbReference>
<dbReference type="InterPro" id="IPR021109">
    <property type="entry name" value="Peptidase_aspartic_dom_sf"/>
</dbReference>
<sequence>MEMIKSKLKAVLATAIMVMYPHYGEALAQTANNASPYTALYQRLEIQPLPNNVARHPTVSQFLAILNRETCDWDAVYQLAVSLHTLGYKREAAGAFLYYSRKCSTSNVALHRAAGILYDLKDLDAAAKVANELVAEFPDHSQFHYTRALIFKAAGKYDEAVDAYETTIALTDDIAHLRSSVFRDTAESYAGLGRYCEAITPLQTWIGIDPEKNDTADIRRAIKRYEVEGRCGTSYATGKGKLRIRKSGGVIMVKASINGVTGNFVVDTGASLVSVNRKFAERARMPLFEKSNIRLQTANGAVNAKRSVVDKVELGKVSAHGVGAVILTDSERPLGRNVDGLLGQSFLSRFQITITRNELLIDAR</sequence>
<evidence type="ECO:0000256" key="1">
    <source>
        <dbReference type="PROSITE-ProRule" id="PRU00339"/>
    </source>
</evidence>
<dbReference type="Gene3D" id="2.40.70.10">
    <property type="entry name" value="Acid Proteases"/>
    <property type="match status" value="1"/>
</dbReference>
<keyword evidence="1" id="KW-0802">TPR repeat</keyword>
<reference evidence="2" key="1">
    <citation type="submission" date="2014-09" db="EMBL/GenBank/DDBJ databases">
        <title>The mobilome of the heavy metals and metalloids hypertolerant bacteria from the Lubin copper mine (Poland).</title>
        <authorList>
            <person name="Dziewit L."/>
            <person name="Bartosik D."/>
        </authorList>
    </citation>
    <scope>NUCLEOTIDE SEQUENCE</scope>
    <source>
        <plasmid evidence="2">pLM19O2</plasmid>
    </source>
</reference>
<geneLocation type="plasmid" evidence="2">
    <name>pLM19O2</name>
</geneLocation>
<keyword evidence="2" id="KW-0614">Plasmid</keyword>
<dbReference type="SUPFAM" id="SSF48452">
    <property type="entry name" value="TPR-like"/>
    <property type="match status" value="1"/>
</dbReference>
<dbReference type="InterPro" id="IPR011969">
    <property type="entry name" value="Clan_AA_Asp_peptidase_C"/>
</dbReference>
<dbReference type="PROSITE" id="PS50005">
    <property type="entry name" value="TPR"/>
    <property type="match status" value="1"/>
</dbReference>
<dbReference type="InterPro" id="IPR019734">
    <property type="entry name" value="TPR_rpt"/>
</dbReference>
<protein>
    <submittedName>
        <fullName evidence="2">Peptidase A2</fullName>
    </submittedName>
</protein>